<proteinExistence type="inferred from homology"/>
<dbReference type="Pfam" id="PF05569">
    <property type="entry name" value="Peptidase_M56"/>
    <property type="match status" value="1"/>
</dbReference>
<organism evidence="5 6">
    <name type="scientific">Luteolibacter pohnpeiensis</name>
    <dbReference type="NCBI Taxonomy" id="454153"/>
    <lineage>
        <taxon>Bacteria</taxon>
        <taxon>Pseudomonadati</taxon>
        <taxon>Verrucomicrobiota</taxon>
        <taxon>Verrucomicrobiia</taxon>
        <taxon>Verrucomicrobiales</taxon>
        <taxon>Verrucomicrobiaceae</taxon>
        <taxon>Luteolibacter</taxon>
    </lineage>
</organism>
<dbReference type="EMBL" id="JAENIJ010000029">
    <property type="protein sequence ID" value="MBK1883889.1"/>
    <property type="molecule type" value="Genomic_DNA"/>
</dbReference>
<dbReference type="PANTHER" id="PTHR34978:SF3">
    <property type="entry name" value="SLR0241 PROTEIN"/>
    <property type="match status" value="1"/>
</dbReference>
<feature type="domain" description="Penicillin-binding protein transpeptidase" evidence="3">
    <location>
        <begin position="466"/>
        <end position="768"/>
    </location>
</feature>
<feature type="transmembrane region" description="Helical" evidence="2">
    <location>
        <begin position="153"/>
        <end position="174"/>
    </location>
</feature>
<evidence type="ECO:0000256" key="2">
    <source>
        <dbReference type="SAM" id="Phobius"/>
    </source>
</evidence>
<dbReference type="InterPro" id="IPR012338">
    <property type="entry name" value="Beta-lactam/transpept-like"/>
</dbReference>
<evidence type="ECO:0000256" key="1">
    <source>
        <dbReference type="ARBA" id="ARBA00011075"/>
    </source>
</evidence>
<feature type="domain" description="Peptidase M56" evidence="4">
    <location>
        <begin position="29"/>
        <end position="338"/>
    </location>
</feature>
<evidence type="ECO:0000313" key="5">
    <source>
        <dbReference type="EMBL" id="MBK1883889.1"/>
    </source>
</evidence>
<dbReference type="Pfam" id="PF00905">
    <property type="entry name" value="Transpeptidase"/>
    <property type="match status" value="1"/>
</dbReference>
<feature type="transmembrane region" description="Helical" evidence="2">
    <location>
        <begin position="206"/>
        <end position="223"/>
    </location>
</feature>
<feature type="transmembrane region" description="Helical" evidence="2">
    <location>
        <begin position="354"/>
        <end position="373"/>
    </location>
</feature>
<name>A0A934S9T4_9BACT</name>
<keyword evidence="2" id="KW-1133">Transmembrane helix</keyword>
<keyword evidence="2" id="KW-0812">Transmembrane</keyword>
<dbReference type="InterPro" id="IPR036138">
    <property type="entry name" value="PBP_dimer_sf"/>
</dbReference>
<comment type="similarity">
    <text evidence="1">Belongs to the peptidase M56 family.</text>
</comment>
<protein>
    <recommendedName>
        <fullName evidence="7">Peptidase M56 domain-containing protein</fullName>
    </recommendedName>
</protein>
<evidence type="ECO:0000259" key="3">
    <source>
        <dbReference type="Pfam" id="PF00905"/>
    </source>
</evidence>
<dbReference type="RefSeq" id="WP_200272498.1">
    <property type="nucleotide sequence ID" value="NZ_JAENIJ010000029.1"/>
</dbReference>
<evidence type="ECO:0008006" key="7">
    <source>
        <dbReference type="Google" id="ProtNLM"/>
    </source>
</evidence>
<dbReference type="Proteomes" id="UP000603141">
    <property type="component" value="Unassembled WGS sequence"/>
</dbReference>
<comment type="caution">
    <text evidence="5">The sequence shown here is derived from an EMBL/GenBank/DDBJ whole genome shotgun (WGS) entry which is preliminary data.</text>
</comment>
<gene>
    <name evidence="5" type="ORF">JIN85_15835</name>
</gene>
<reference evidence="5" key="1">
    <citation type="submission" date="2021-01" db="EMBL/GenBank/DDBJ databases">
        <title>Modified the classification status of verrucomicrobia.</title>
        <authorList>
            <person name="Feng X."/>
        </authorList>
    </citation>
    <scope>NUCLEOTIDE SEQUENCE</scope>
    <source>
        <strain evidence="5">KCTC 22041</strain>
    </source>
</reference>
<dbReference type="SUPFAM" id="SSF56519">
    <property type="entry name" value="Penicillin binding protein dimerisation domain"/>
    <property type="match status" value="1"/>
</dbReference>
<dbReference type="AlphaFoldDB" id="A0A934S9T4"/>
<dbReference type="Gene3D" id="3.90.1310.10">
    <property type="entry name" value="Penicillin-binding protein 2a (Domain 2)"/>
    <property type="match status" value="1"/>
</dbReference>
<accession>A0A934S9T4</accession>
<dbReference type="CDD" id="cd07341">
    <property type="entry name" value="M56_BlaR1_MecR1_like"/>
    <property type="match status" value="1"/>
</dbReference>
<dbReference type="SUPFAM" id="SSF56601">
    <property type="entry name" value="beta-lactamase/transpeptidase-like"/>
    <property type="match status" value="1"/>
</dbReference>
<feature type="transmembrane region" description="Helical" evidence="2">
    <location>
        <begin position="23"/>
        <end position="44"/>
    </location>
</feature>
<dbReference type="Gene3D" id="3.40.710.10">
    <property type="entry name" value="DD-peptidase/beta-lactamase superfamily"/>
    <property type="match status" value="1"/>
</dbReference>
<dbReference type="PANTHER" id="PTHR34978">
    <property type="entry name" value="POSSIBLE SENSOR-TRANSDUCER PROTEIN BLAR"/>
    <property type="match status" value="1"/>
</dbReference>
<dbReference type="InterPro" id="IPR001460">
    <property type="entry name" value="PCN-bd_Tpept"/>
</dbReference>
<feature type="transmembrane region" description="Helical" evidence="2">
    <location>
        <begin position="51"/>
        <end position="70"/>
    </location>
</feature>
<keyword evidence="6" id="KW-1185">Reference proteome</keyword>
<evidence type="ECO:0000313" key="6">
    <source>
        <dbReference type="Proteomes" id="UP000603141"/>
    </source>
</evidence>
<keyword evidence="2" id="KW-0472">Membrane</keyword>
<dbReference type="GO" id="GO:0008658">
    <property type="term" value="F:penicillin binding"/>
    <property type="evidence" value="ECO:0007669"/>
    <property type="project" value="InterPro"/>
</dbReference>
<evidence type="ECO:0000259" key="4">
    <source>
        <dbReference type="Pfam" id="PF05569"/>
    </source>
</evidence>
<dbReference type="InterPro" id="IPR052173">
    <property type="entry name" value="Beta-lactam_resp_regulator"/>
</dbReference>
<sequence length="778" mass="83780">MNLRLVLVGSASAASFFLHALDGIAKVGLLLALAALVAVCLRRASAAQRHLVWVCALVGAILLPFGYRILPAWKVLPSWMRWEEAPRLLLQKPAQVLAAEPSKQPAEILNVEELLPADDVPEAGFSTAIEPKTPASVASAEPKIFRVPVSDLIGVWFVGAAVLAVPLGISSMRLRRKKSKAHRLDSGPLFEICETLKADLCIRRRVTILLGDAAQMPMVWGIFRPVVLLPEKAQTWPDERIRAVLLHELSHLRRNDPLALWIAHLALALHWFNPLAWWAVRQLRIEQENACDDAVLRHGVRSSDYAAQMLELGADFSIDKIPTMALGMARSSGLDNRICGLLDPTKNRRAASRLLMLGFATLAVFVGGPLAMLRAGEPEVVVRGRILDRNGLVLAESSGDQMRQYPHGKAAAHQIGWVSPRFIGVSGAEKNFDQSLAAGNDVRLTLDLKAQQIVETAIQNAGVERGAVVVLDCRNGEVLASTSVPEIEPQQFVPQIEPGYWKKLSKDPNQPLLDQTTAKFVQGATYSLVAAVAAARTGQGEHAVFDCTGSLSVDGAKINCWIKNSYGNSHGPLGLRAGIANACNCYRSQLAMMMGQKELDIAAEVLGLEKISSQAGDENPISQRSLALVGIGQVFTRASPQQLAVLAAAIGNGGKVWVPRVALDEPPQLRADLVKLGWNQRDLATIRLGMEDCVNASGGTGQSARSDLVKISGKTGTGLIMDRGRAIAHAWFIGYAPAENPRYAVAVMAQGSGAVGRVRGPIARAILEALCLDAPESR</sequence>
<feature type="transmembrane region" description="Helical" evidence="2">
    <location>
        <begin position="258"/>
        <end position="280"/>
    </location>
</feature>
<dbReference type="InterPro" id="IPR008756">
    <property type="entry name" value="Peptidase_M56"/>
</dbReference>